<dbReference type="AlphaFoldDB" id="A0A8S1MAZ1"/>
<sequence length="514" mass="59773">MFAKIAQHFKSLTMKSQIILFNVITLVIVLSIVWINYYVQTEIFSAISSSSLIQILQVQDQDQIGFIAQNVAVIIELKFITVLQQIEQIKQFYNFFEIEKENIVNNQKMNPCISMKNFIKNKKEFQTPKFCYQAIGVPDYISIPQAEIEVLILHDFISFLNHYSLVINVPFTGKLQIASISQTKYFAQFPSGLLSPNYDITQRFWYQNHLLKTETDSNTGFVFSPLNEAFASQTKEMSITNSIYKKDQMIGIIKEGLLVNNQLIPAVPYNVLLLDQEGLVVYFNIEKLINKTDYFYIYDENITGFNKTDWEEMIQFSNQRERIILVLENKLQKEKVNIYSLEVLKNNFTLIVYTNITTKIDSQNKSAAIKEKSLFNFTISLFVQIMLGFIAIIVQIIVILVVFRPLKQFNSIIKQYTLSLGNNINSEIFKMINKKPQESDALTTLQNKILSFSQILSESQGRKCEMCKIWEAFSYNLNDSEFDFDLLKNQFKYLENGKQEFNKKMLKIIKQGIN</sequence>
<feature type="transmembrane region" description="Helical" evidence="1">
    <location>
        <begin position="381"/>
        <end position="403"/>
    </location>
</feature>
<keyword evidence="1" id="KW-1133">Transmembrane helix</keyword>
<keyword evidence="3" id="KW-1185">Reference proteome</keyword>
<organism evidence="2 3">
    <name type="scientific">Paramecium primaurelia</name>
    <dbReference type="NCBI Taxonomy" id="5886"/>
    <lineage>
        <taxon>Eukaryota</taxon>
        <taxon>Sar</taxon>
        <taxon>Alveolata</taxon>
        <taxon>Ciliophora</taxon>
        <taxon>Intramacronucleata</taxon>
        <taxon>Oligohymenophorea</taxon>
        <taxon>Peniculida</taxon>
        <taxon>Parameciidae</taxon>
        <taxon>Paramecium</taxon>
    </lineage>
</organism>
<reference evidence="2" key="1">
    <citation type="submission" date="2021-01" db="EMBL/GenBank/DDBJ databases">
        <authorList>
            <consortium name="Genoscope - CEA"/>
            <person name="William W."/>
        </authorList>
    </citation>
    <scope>NUCLEOTIDE SEQUENCE</scope>
</reference>
<proteinExistence type="predicted"/>
<dbReference type="EMBL" id="CAJJDM010000054">
    <property type="protein sequence ID" value="CAD8075291.1"/>
    <property type="molecule type" value="Genomic_DNA"/>
</dbReference>
<dbReference type="Proteomes" id="UP000688137">
    <property type="component" value="Unassembled WGS sequence"/>
</dbReference>
<feature type="transmembrane region" description="Helical" evidence="1">
    <location>
        <begin position="20"/>
        <end position="39"/>
    </location>
</feature>
<gene>
    <name evidence="2" type="ORF">PPRIM_AZ9-3.1.T0540129</name>
</gene>
<keyword evidence="1" id="KW-0472">Membrane</keyword>
<evidence type="ECO:0000313" key="2">
    <source>
        <dbReference type="EMBL" id="CAD8075291.1"/>
    </source>
</evidence>
<evidence type="ECO:0008006" key="4">
    <source>
        <dbReference type="Google" id="ProtNLM"/>
    </source>
</evidence>
<dbReference type="OMA" id="IVWINYY"/>
<accession>A0A8S1MAZ1</accession>
<evidence type="ECO:0000313" key="3">
    <source>
        <dbReference type="Proteomes" id="UP000688137"/>
    </source>
</evidence>
<protein>
    <recommendedName>
        <fullName evidence="4">Transmembrane protein</fullName>
    </recommendedName>
</protein>
<comment type="caution">
    <text evidence="2">The sequence shown here is derived from an EMBL/GenBank/DDBJ whole genome shotgun (WGS) entry which is preliminary data.</text>
</comment>
<evidence type="ECO:0000256" key="1">
    <source>
        <dbReference type="SAM" id="Phobius"/>
    </source>
</evidence>
<name>A0A8S1MAZ1_PARPR</name>
<keyword evidence="1" id="KW-0812">Transmembrane</keyword>